<proteinExistence type="predicted"/>
<feature type="transmembrane region" description="Helical" evidence="1">
    <location>
        <begin position="118"/>
        <end position="135"/>
    </location>
</feature>
<feature type="transmembrane region" description="Helical" evidence="1">
    <location>
        <begin position="183"/>
        <end position="202"/>
    </location>
</feature>
<dbReference type="EMBL" id="CP088156">
    <property type="protein sequence ID" value="UFZ07133.1"/>
    <property type="molecule type" value="Genomic_DNA"/>
</dbReference>
<keyword evidence="2" id="KW-0732">Signal</keyword>
<gene>
    <name evidence="3" type="ORF">LQG66_12860</name>
</gene>
<protein>
    <submittedName>
        <fullName evidence="3">HupE/UreJ family protein</fullName>
    </submittedName>
</protein>
<feature type="transmembrane region" description="Helical" evidence="1">
    <location>
        <begin position="66"/>
        <end position="88"/>
    </location>
</feature>
<sequence>MTMRKVLQSASTIALLSVLTASAALAHEQTGVGGGLASGLLHPLTGIDHLVAMVAVGIWGAQLGGVAIWVLPIVFPLVMALGAVAGILKIGLPLPELVIALSALVLGLAVALRIRVPFAAAAAIVAVFAIFHGHAHGVELPSAANPLAYGCGFVVATGLLHACGIMIGALARWPGGERVIQGVGAAIAALGGYFLAASLGAIA</sequence>
<organism evidence="3 4">
    <name type="scientific">Bradyrhizobium ontarionense</name>
    <dbReference type="NCBI Taxonomy" id="2898149"/>
    <lineage>
        <taxon>Bacteria</taxon>
        <taxon>Pseudomonadati</taxon>
        <taxon>Pseudomonadota</taxon>
        <taxon>Alphaproteobacteria</taxon>
        <taxon>Hyphomicrobiales</taxon>
        <taxon>Nitrobacteraceae</taxon>
        <taxon>Bradyrhizobium</taxon>
    </lineage>
</organism>
<feature type="chain" id="PRO_5046249783" evidence="2">
    <location>
        <begin position="27"/>
        <end position="203"/>
    </location>
</feature>
<evidence type="ECO:0000256" key="2">
    <source>
        <dbReference type="SAM" id="SignalP"/>
    </source>
</evidence>
<keyword evidence="1" id="KW-0472">Membrane</keyword>
<feature type="transmembrane region" description="Helical" evidence="1">
    <location>
        <begin position="147"/>
        <end position="171"/>
    </location>
</feature>
<evidence type="ECO:0000313" key="4">
    <source>
        <dbReference type="Proteomes" id="UP001431010"/>
    </source>
</evidence>
<dbReference type="PIRSF" id="PIRSF016919">
    <property type="entry name" value="HupE_UreJ"/>
    <property type="match status" value="1"/>
</dbReference>
<evidence type="ECO:0000313" key="3">
    <source>
        <dbReference type="EMBL" id="UFZ07133.1"/>
    </source>
</evidence>
<keyword evidence="4" id="KW-1185">Reference proteome</keyword>
<dbReference type="Proteomes" id="UP001431010">
    <property type="component" value="Chromosome"/>
</dbReference>
<feature type="transmembrane region" description="Helical" evidence="1">
    <location>
        <begin position="36"/>
        <end position="59"/>
    </location>
</feature>
<evidence type="ECO:0000256" key="1">
    <source>
        <dbReference type="SAM" id="Phobius"/>
    </source>
</evidence>
<keyword evidence="1" id="KW-0812">Transmembrane</keyword>
<accession>A0ABY3RJV2</accession>
<feature type="signal peptide" evidence="2">
    <location>
        <begin position="1"/>
        <end position="26"/>
    </location>
</feature>
<reference evidence="3" key="1">
    <citation type="journal article" date="2024" name="Antonie Van Leeuwenhoek">
        <title>Bradyrhizobium ontarionense sp. nov., a novel bacterial symbiont isolated from Aeschynomene indica (Indian jointvetch), harbours photosynthesis, nitrogen fixation and nitrous oxide (N2O) reductase genes.</title>
        <authorList>
            <person name="Bromfield E.S.P."/>
            <person name="Cloutier S."/>
        </authorList>
    </citation>
    <scope>NUCLEOTIDE SEQUENCE</scope>
    <source>
        <strain evidence="3">A19</strain>
    </source>
</reference>
<dbReference type="RefSeq" id="WP_231326586.1">
    <property type="nucleotide sequence ID" value="NZ_CP088156.1"/>
</dbReference>
<keyword evidence="1" id="KW-1133">Transmembrane helix</keyword>
<dbReference type="Pfam" id="PF04955">
    <property type="entry name" value="HupE_UreJ"/>
    <property type="match status" value="1"/>
</dbReference>
<feature type="transmembrane region" description="Helical" evidence="1">
    <location>
        <begin position="94"/>
        <end position="111"/>
    </location>
</feature>
<name>A0ABY3RJV2_9BRAD</name>
<dbReference type="InterPro" id="IPR007038">
    <property type="entry name" value="HupE_UreJ"/>
</dbReference>